<sequence length="1003" mass="115162">MTEDFVRGGDTEEVVNALALGEIEKMLQAGIRLPFSTATGEKSDMALPKSVADILVRHAQELKFIDLNSVLDDLRAEGIIRQHAYYDILRRDTRKKTMFLVEYLPASGDNAFRTFINVLRKRKYADLADRLEKGEDLITLSQEEDIRKTDSYVAKIDSIFSILFRKNPHSTYKKLLKVLESMERDDIVDRVEGGLAIDETRESSISLISSRYSFLTHERAMSDVADILARYTEDLSFIDLKIIFGDLMVQGIIKHHEYFEIVNDGTREKQQRLFLQEHLPQRGDNAFPTFITILRQRGYGSLASKLETGRDRSAKTFALVGLGERCDRPLASPVPTLNDFALTLFTENERGTTFDRIPATVDYPHVSKLVKWGFDLDFDPKTASATHENYKEKSKLREMHSSGIKFGNGMHKGAQVTERTMRPITRTFKREMSSGRRGVQERLGSDAKTSPKDFYRCSFWFPFGLGEKRTMAHVAEILIRHKGELNFINFETVLADLRVEGIINHFEYFDIVNKNTREKTLFLLECLPRSGDNAFSIFIEVLRRRNHAKFADILEQDVRDFLHQLSGEDLITLPEEEDIKKKDTYFEKIDSVFSILFKKKTDSTYEKLLKVLEAMERDDIIDRVEGGSVRSESPRSLTDIIQAKWDVLIDCLKVDEITSYLLKSGVLTQGDRDEIATPRREKERRITLLAKLPARIESRTFEKFLDALKAVGQDFMFKELRSQWEEIESPTPEEKSTLLNQTQDPGIFNGVRVCLMHNGIHADPSFLRTKTSPREDLTTEEERREGVLEGSGCSAGIPSDDDAWEMAKLLEESWDEWEDIGQQLKIDEKDLKRIREMKKDQPRTTYLLLQHWRVSSSNDRPSTFETLCKALLKQGMKPQADAITLYAIAKEKAGSPLLKEEPSDDDIWEIAGKLQEKSDEWEDLGRQLGVSEDQLRRIREMKKGPLRTLYLLLAQWKNSSSNEQPTTFASLHKALLKQGMKPEADEIINVICKKKSVEVKEGK</sequence>
<feature type="compositionally biased region" description="Basic and acidic residues" evidence="1">
    <location>
        <begin position="772"/>
        <end position="787"/>
    </location>
</feature>
<evidence type="ECO:0008006" key="6">
    <source>
        <dbReference type="Google" id="ProtNLM"/>
    </source>
</evidence>
<dbReference type="CDD" id="cd01670">
    <property type="entry name" value="Death"/>
    <property type="match status" value="2"/>
</dbReference>
<feature type="domain" description="CARD" evidence="3">
    <location>
        <begin position="55"/>
        <end position="134"/>
    </location>
</feature>
<dbReference type="EMBL" id="LR900481">
    <property type="protein sequence ID" value="CAD7245829.1"/>
    <property type="molecule type" value="Genomic_DNA"/>
</dbReference>
<evidence type="ECO:0000313" key="5">
    <source>
        <dbReference type="Proteomes" id="UP000677054"/>
    </source>
</evidence>
<feature type="domain" description="CARD" evidence="3">
    <location>
        <begin position="484"/>
        <end position="557"/>
    </location>
</feature>
<dbReference type="PANTHER" id="PTHR15034">
    <property type="entry name" value="DEATH DOMAIN-CONTAINING PROTEIN CRADD"/>
    <property type="match status" value="1"/>
</dbReference>
<dbReference type="GO" id="GO:0042981">
    <property type="term" value="P:regulation of apoptotic process"/>
    <property type="evidence" value="ECO:0007669"/>
    <property type="project" value="InterPro"/>
</dbReference>
<dbReference type="AlphaFoldDB" id="A0A7R8X875"/>
<evidence type="ECO:0000256" key="1">
    <source>
        <dbReference type="SAM" id="MobiDB-lite"/>
    </source>
</evidence>
<dbReference type="EMBL" id="CAJPEV010000964">
    <property type="protein sequence ID" value="CAG0889803.1"/>
    <property type="molecule type" value="Genomic_DNA"/>
</dbReference>
<dbReference type="SUPFAM" id="SSF47986">
    <property type="entry name" value="DEATH domain"/>
    <property type="match status" value="6"/>
</dbReference>
<dbReference type="PROSITE" id="PS50209">
    <property type="entry name" value="CARD"/>
    <property type="match status" value="3"/>
</dbReference>
<feature type="domain" description="CARD" evidence="3">
    <location>
        <begin position="230"/>
        <end position="309"/>
    </location>
</feature>
<proteinExistence type="predicted"/>
<dbReference type="InterPro" id="IPR037939">
    <property type="entry name" value="CRADD"/>
</dbReference>
<feature type="region of interest" description="Disordered" evidence="1">
    <location>
        <begin position="765"/>
        <end position="796"/>
    </location>
</feature>
<dbReference type="GO" id="GO:0007165">
    <property type="term" value="P:signal transduction"/>
    <property type="evidence" value="ECO:0007669"/>
    <property type="project" value="InterPro"/>
</dbReference>
<evidence type="ECO:0000259" key="3">
    <source>
        <dbReference type="PROSITE" id="PS50209"/>
    </source>
</evidence>
<dbReference type="InterPro" id="IPR001315">
    <property type="entry name" value="CARD"/>
</dbReference>
<keyword evidence="5" id="KW-1185">Reference proteome</keyword>
<dbReference type="InterPro" id="IPR000488">
    <property type="entry name" value="Death_dom"/>
</dbReference>
<dbReference type="Pfam" id="PF00531">
    <property type="entry name" value="Death"/>
    <property type="match status" value="2"/>
</dbReference>
<protein>
    <recommendedName>
        <fullName evidence="6">Death domain-containing protein</fullName>
    </recommendedName>
</protein>
<evidence type="ECO:0000259" key="2">
    <source>
        <dbReference type="PROSITE" id="PS50017"/>
    </source>
</evidence>
<name>A0A7R8X875_9CRUS</name>
<dbReference type="PROSITE" id="PS50017">
    <property type="entry name" value="DEATH_DOMAIN"/>
    <property type="match status" value="2"/>
</dbReference>
<feature type="domain" description="Death" evidence="2">
    <location>
        <begin position="816"/>
        <end position="887"/>
    </location>
</feature>
<reference evidence="4" key="1">
    <citation type="submission" date="2020-11" db="EMBL/GenBank/DDBJ databases">
        <authorList>
            <person name="Tran Van P."/>
        </authorList>
    </citation>
    <scope>NUCLEOTIDE SEQUENCE</scope>
</reference>
<dbReference type="GO" id="GO:0002020">
    <property type="term" value="F:protease binding"/>
    <property type="evidence" value="ECO:0007669"/>
    <property type="project" value="InterPro"/>
</dbReference>
<dbReference type="Gene3D" id="1.10.533.10">
    <property type="entry name" value="Death Domain, Fas"/>
    <property type="match status" value="6"/>
</dbReference>
<dbReference type="Pfam" id="PF00619">
    <property type="entry name" value="CARD"/>
    <property type="match status" value="4"/>
</dbReference>
<dbReference type="SMART" id="SM00005">
    <property type="entry name" value="DEATH"/>
    <property type="match status" value="3"/>
</dbReference>
<dbReference type="SMART" id="SM00114">
    <property type="entry name" value="CARD"/>
    <property type="match status" value="3"/>
</dbReference>
<dbReference type="Proteomes" id="UP000677054">
    <property type="component" value="Unassembled WGS sequence"/>
</dbReference>
<organism evidence="4">
    <name type="scientific">Darwinula stevensoni</name>
    <dbReference type="NCBI Taxonomy" id="69355"/>
    <lineage>
        <taxon>Eukaryota</taxon>
        <taxon>Metazoa</taxon>
        <taxon>Ecdysozoa</taxon>
        <taxon>Arthropoda</taxon>
        <taxon>Crustacea</taxon>
        <taxon>Oligostraca</taxon>
        <taxon>Ostracoda</taxon>
        <taxon>Podocopa</taxon>
        <taxon>Podocopida</taxon>
        <taxon>Darwinulocopina</taxon>
        <taxon>Darwinuloidea</taxon>
        <taxon>Darwinulidae</taxon>
        <taxon>Darwinula</taxon>
    </lineage>
</organism>
<dbReference type="GO" id="GO:0070513">
    <property type="term" value="F:death domain binding"/>
    <property type="evidence" value="ECO:0007669"/>
    <property type="project" value="InterPro"/>
</dbReference>
<dbReference type="PANTHER" id="PTHR15034:SF5">
    <property type="entry name" value="DEATH DOMAIN-CONTAINING PROTEIN CRADD"/>
    <property type="match status" value="1"/>
</dbReference>
<accession>A0A7R8X875</accession>
<gene>
    <name evidence="4" type="ORF">DSTB1V02_LOCUS5695</name>
</gene>
<dbReference type="InterPro" id="IPR011029">
    <property type="entry name" value="DEATH-like_dom_sf"/>
</dbReference>
<dbReference type="CDD" id="cd01671">
    <property type="entry name" value="CARD"/>
    <property type="match status" value="5"/>
</dbReference>
<feature type="domain" description="Death" evidence="2">
    <location>
        <begin position="920"/>
        <end position="991"/>
    </location>
</feature>
<evidence type="ECO:0000313" key="4">
    <source>
        <dbReference type="EMBL" id="CAD7245829.1"/>
    </source>
</evidence>